<dbReference type="EMBL" id="DRLI01000193">
    <property type="protein sequence ID" value="HHM02362.1"/>
    <property type="molecule type" value="Genomic_DNA"/>
</dbReference>
<dbReference type="InterPro" id="IPR002676">
    <property type="entry name" value="RimM_N"/>
</dbReference>
<feature type="domain" description="Ribosome maturation factor RimM PRC barrel" evidence="7">
    <location>
        <begin position="96"/>
        <end position="159"/>
    </location>
</feature>
<feature type="domain" description="RimM N-terminal" evidence="6">
    <location>
        <begin position="3"/>
        <end position="83"/>
    </location>
</feature>
<comment type="domain">
    <text evidence="5">The PRC barrel domain binds ribosomal protein uS19.</text>
</comment>
<proteinExistence type="inferred from homology"/>
<keyword evidence="1 5" id="KW-0963">Cytoplasm</keyword>
<dbReference type="Gene3D" id="2.30.30.240">
    <property type="entry name" value="PRC-barrel domain"/>
    <property type="match status" value="1"/>
</dbReference>
<comment type="subunit">
    <text evidence="5">Binds ribosomal protein uS19.</text>
</comment>
<dbReference type="GO" id="GO:0042274">
    <property type="term" value="P:ribosomal small subunit biogenesis"/>
    <property type="evidence" value="ECO:0007669"/>
    <property type="project" value="UniProtKB-UniRule"/>
</dbReference>
<dbReference type="PANTHER" id="PTHR33692">
    <property type="entry name" value="RIBOSOME MATURATION FACTOR RIMM"/>
    <property type="match status" value="1"/>
</dbReference>
<dbReference type="SUPFAM" id="SSF50447">
    <property type="entry name" value="Translation proteins"/>
    <property type="match status" value="1"/>
</dbReference>
<keyword evidence="2 5" id="KW-0690">Ribosome biogenesis</keyword>
<dbReference type="GO" id="GO:0006364">
    <property type="term" value="P:rRNA processing"/>
    <property type="evidence" value="ECO:0007669"/>
    <property type="project" value="UniProtKB-UniRule"/>
</dbReference>
<organism evidence="8">
    <name type="scientific">Caldithrix abyssi</name>
    <dbReference type="NCBI Taxonomy" id="187145"/>
    <lineage>
        <taxon>Bacteria</taxon>
        <taxon>Pseudomonadati</taxon>
        <taxon>Calditrichota</taxon>
        <taxon>Calditrichia</taxon>
        <taxon>Calditrichales</taxon>
        <taxon>Calditrichaceae</taxon>
        <taxon>Caldithrix</taxon>
    </lineage>
</organism>
<dbReference type="GO" id="GO:0005737">
    <property type="term" value="C:cytoplasm"/>
    <property type="evidence" value="ECO:0007669"/>
    <property type="project" value="UniProtKB-SubCell"/>
</dbReference>
<evidence type="ECO:0000313" key="8">
    <source>
        <dbReference type="EMBL" id="HHM02362.1"/>
    </source>
</evidence>
<dbReference type="Pfam" id="PF24986">
    <property type="entry name" value="PRC_RimM"/>
    <property type="match status" value="1"/>
</dbReference>
<evidence type="ECO:0000259" key="6">
    <source>
        <dbReference type="Pfam" id="PF01782"/>
    </source>
</evidence>
<comment type="subcellular location">
    <subcellularLocation>
        <location evidence="5">Cytoplasm</location>
    </subcellularLocation>
</comment>
<dbReference type="Proteomes" id="UP000885771">
    <property type="component" value="Unassembled WGS sequence"/>
</dbReference>
<dbReference type="NCBIfam" id="TIGR02273">
    <property type="entry name" value="16S_RimM"/>
    <property type="match status" value="1"/>
</dbReference>
<evidence type="ECO:0000256" key="1">
    <source>
        <dbReference type="ARBA" id="ARBA00022490"/>
    </source>
</evidence>
<dbReference type="Pfam" id="PF01782">
    <property type="entry name" value="RimM"/>
    <property type="match status" value="1"/>
</dbReference>
<accession>A0A7V5VET2</accession>
<dbReference type="InterPro" id="IPR036976">
    <property type="entry name" value="RimM_N_sf"/>
</dbReference>
<dbReference type="InterPro" id="IPR011033">
    <property type="entry name" value="PRC_barrel-like_sf"/>
</dbReference>
<dbReference type="InterPro" id="IPR011961">
    <property type="entry name" value="RimM"/>
</dbReference>
<dbReference type="GO" id="GO:0005840">
    <property type="term" value="C:ribosome"/>
    <property type="evidence" value="ECO:0007669"/>
    <property type="project" value="InterPro"/>
</dbReference>
<dbReference type="PANTHER" id="PTHR33692:SF1">
    <property type="entry name" value="RIBOSOME MATURATION FACTOR RIMM"/>
    <property type="match status" value="1"/>
</dbReference>
<evidence type="ECO:0000256" key="3">
    <source>
        <dbReference type="ARBA" id="ARBA00022552"/>
    </source>
</evidence>
<evidence type="ECO:0000259" key="7">
    <source>
        <dbReference type="Pfam" id="PF24986"/>
    </source>
</evidence>
<dbReference type="Gene3D" id="2.40.30.60">
    <property type="entry name" value="RimM"/>
    <property type="match status" value="1"/>
</dbReference>
<dbReference type="GO" id="GO:0043022">
    <property type="term" value="F:ribosome binding"/>
    <property type="evidence" value="ECO:0007669"/>
    <property type="project" value="InterPro"/>
</dbReference>
<comment type="similarity">
    <text evidence="5">Belongs to the RimM family.</text>
</comment>
<gene>
    <name evidence="5 8" type="primary">rimM</name>
    <name evidence="8" type="ORF">ENJ15_05060</name>
</gene>
<evidence type="ECO:0000256" key="4">
    <source>
        <dbReference type="ARBA" id="ARBA00023186"/>
    </source>
</evidence>
<reference evidence="8" key="1">
    <citation type="journal article" date="2020" name="mSystems">
        <title>Genome- and Community-Level Interaction Insights into Carbon Utilization and Element Cycling Functions of Hydrothermarchaeota in Hydrothermal Sediment.</title>
        <authorList>
            <person name="Zhou Z."/>
            <person name="Liu Y."/>
            <person name="Xu W."/>
            <person name="Pan J."/>
            <person name="Luo Z.H."/>
            <person name="Li M."/>
        </authorList>
    </citation>
    <scope>NUCLEOTIDE SEQUENCE [LARGE SCALE GENOMIC DNA]</scope>
    <source>
        <strain evidence="8">HyVt-460</strain>
    </source>
</reference>
<protein>
    <recommendedName>
        <fullName evidence="5">Ribosome maturation factor RimM</fullName>
    </recommendedName>
</protein>
<sequence>MFVIGQVVKPQGIHGELKVKIISSFPERFKQLDVFYLREDEGQICYVEKVRVKGDFAFIKIRGVDDRNQAEHYRNNFLYVRESELFPLPDNDSYYHHQLIGMKVVNTRGKSLGVIKDVVNYPGNDLFVMEDEEGREHLLPASKAFIKKVDTASGLMTISEIEGLLE</sequence>
<dbReference type="InterPro" id="IPR009000">
    <property type="entry name" value="Transl_B-barrel_sf"/>
</dbReference>
<comment type="function">
    <text evidence="5">An accessory protein needed during the final step in the assembly of 30S ribosomal subunit, possibly for assembly of the head region. Essential for efficient processing of 16S rRNA. May be needed both before and after RbfA during the maturation of 16S rRNA. It has affinity for free ribosomal 30S subunits but not for 70S ribosomes.</text>
</comment>
<name>A0A7V5VET2_CALAY</name>
<dbReference type="AlphaFoldDB" id="A0A7V5VET2"/>
<evidence type="ECO:0000256" key="2">
    <source>
        <dbReference type="ARBA" id="ARBA00022517"/>
    </source>
</evidence>
<dbReference type="HAMAP" id="MF_00014">
    <property type="entry name" value="Ribosome_mat_RimM"/>
    <property type="match status" value="1"/>
</dbReference>
<dbReference type="InterPro" id="IPR056792">
    <property type="entry name" value="PRC_RimM"/>
</dbReference>
<comment type="caution">
    <text evidence="8">The sequence shown here is derived from an EMBL/GenBank/DDBJ whole genome shotgun (WGS) entry which is preliminary data.</text>
</comment>
<evidence type="ECO:0000256" key="5">
    <source>
        <dbReference type="HAMAP-Rule" id="MF_00014"/>
    </source>
</evidence>
<keyword evidence="4 5" id="KW-0143">Chaperone</keyword>
<dbReference type="SUPFAM" id="SSF50346">
    <property type="entry name" value="PRC-barrel domain"/>
    <property type="match status" value="1"/>
</dbReference>
<keyword evidence="3 5" id="KW-0698">rRNA processing</keyword>